<accession>A0A8B5Y7G9</accession>
<gene>
    <name evidence="1" type="ORF">CHCC16736_3730</name>
</gene>
<protein>
    <submittedName>
        <fullName evidence="1">Uncharacterized protein</fullName>
    </submittedName>
</protein>
<dbReference type="AlphaFoldDB" id="A0A8B5Y7G9"/>
<evidence type="ECO:0000313" key="2">
    <source>
        <dbReference type="Proteomes" id="UP000435910"/>
    </source>
</evidence>
<proteinExistence type="predicted"/>
<organism evidence="1 2">
    <name type="scientific">Bacillus licheniformis</name>
    <dbReference type="NCBI Taxonomy" id="1402"/>
    <lineage>
        <taxon>Bacteria</taxon>
        <taxon>Bacillati</taxon>
        <taxon>Bacillota</taxon>
        <taxon>Bacilli</taxon>
        <taxon>Bacillales</taxon>
        <taxon>Bacillaceae</taxon>
        <taxon>Bacillus</taxon>
    </lineage>
</organism>
<dbReference type="Proteomes" id="UP000435910">
    <property type="component" value="Unassembled WGS sequence"/>
</dbReference>
<dbReference type="EMBL" id="NILC01000029">
    <property type="protein sequence ID" value="TWL22261.1"/>
    <property type="molecule type" value="Genomic_DNA"/>
</dbReference>
<evidence type="ECO:0000313" key="1">
    <source>
        <dbReference type="EMBL" id="TWL22261.1"/>
    </source>
</evidence>
<comment type="caution">
    <text evidence="1">The sequence shown here is derived from an EMBL/GenBank/DDBJ whole genome shotgun (WGS) entry which is preliminary data.</text>
</comment>
<sequence>MSLLLLLSKMKWKPFIAITERDYATKKANKMRLQAAAFLV</sequence>
<reference evidence="1 2" key="1">
    <citation type="submission" date="2019-06" db="EMBL/GenBank/DDBJ databases">
        <title>Genome sequence analysis of &gt;100 Bacillus licheniformis strains suggests intrinsic resistance to this species.</title>
        <authorList>
            <person name="Wels M."/>
            <person name="Siezen R.J."/>
            <person name="Johansen E."/>
            <person name="Stuer-Lauridsen B."/>
            <person name="Bjerre K."/>
            <person name="Nielsen B.K.K."/>
        </authorList>
    </citation>
    <scope>NUCLEOTIDE SEQUENCE [LARGE SCALE GENOMIC DNA]</scope>
    <source>
        <strain evidence="1 2">BAC-16736</strain>
    </source>
</reference>
<name>A0A8B5Y7G9_BACLI</name>